<evidence type="ECO:0000313" key="1">
    <source>
        <dbReference type="EMBL" id="RCS29367.1"/>
    </source>
</evidence>
<dbReference type="RefSeq" id="WP_114344281.1">
    <property type="nucleotide sequence ID" value="NZ_QFWQ01000007.1"/>
</dbReference>
<sequence>MFLPLAVVLLLAAADLPPGQDFSTRVTQGRLAEAAATGPAYQKQLWDRITAPTAAALKGCITRHAPADKSPFTLVADVQADGRPARIEVLPPTPVATCMADRFASGMLPPPPTTPAPYPIEIDFSIVP</sequence>
<comment type="caution">
    <text evidence="1">The sequence shown here is derived from an EMBL/GenBank/DDBJ whole genome shotgun (WGS) entry which is preliminary data.</text>
</comment>
<organism evidence="1 2">
    <name type="scientific">Rhodanobacter denitrificans</name>
    <dbReference type="NCBI Taxonomy" id="666685"/>
    <lineage>
        <taxon>Bacteria</taxon>
        <taxon>Pseudomonadati</taxon>
        <taxon>Pseudomonadota</taxon>
        <taxon>Gammaproteobacteria</taxon>
        <taxon>Lysobacterales</taxon>
        <taxon>Rhodanobacteraceae</taxon>
        <taxon>Rhodanobacter</taxon>
    </lineage>
</organism>
<evidence type="ECO:0000313" key="2">
    <source>
        <dbReference type="Proteomes" id="UP000252387"/>
    </source>
</evidence>
<name>A0A368KC15_9GAMM</name>
<gene>
    <name evidence="1" type="ORF">DEO45_12790</name>
</gene>
<dbReference type="EMBL" id="QFWQ01000007">
    <property type="protein sequence ID" value="RCS29367.1"/>
    <property type="molecule type" value="Genomic_DNA"/>
</dbReference>
<dbReference type="Proteomes" id="UP000252387">
    <property type="component" value="Unassembled WGS sequence"/>
</dbReference>
<keyword evidence="2" id="KW-1185">Reference proteome</keyword>
<reference evidence="1 2" key="1">
    <citation type="submission" date="2018-05" db="EMBL/GenBank/DDBJ databases">
        <title>Draft genome sequence of Rhodanobacter denitrificans Yn1 isolated from gold copper mine.</title>
        <authorList>
            <person name="Yang N."/>
            <person name="Mazhar H.S."/>
            <person name="Rensing C."/>
        </authorList>
    </citation>
    <scope>NUCLEOTIDE SEQUENCE [LARGE SCALE GENOMIC DNA]</scope>
    <source>
        <strain evidence="1 2">Yn1</strain>
    </source>
</reference>
<accession>A0A368KC15</accession>
<dbReference type="OrthoDB" id="5954890at2"/>
<dbReference type="AlphaFoldDB" id="A0A368KC15"/>
<proteinExistence type="predicted"/>
<protein>
    <submittedName>
        <fullName evidence="1">Peptidase C13</fullName>
    </submittedName>
</protein>